<proteinExistence type="predicted"/>
<organism evidence="1 2">
    <name type="scientific">Taxus chinensis</name>
    <name type="common">Chinese yew</name>
    <name type="synonym">Taxus wallichiana var. chinensis</name>
    <dbReference type="NCBI Taxonomy" id="29808"/>
    <lineage>
        <taxon>Eukaryota</taxon>
        <taxon>Viridiplantae</taxon>
        <taxon>Streptophyta</taxon>
        <taxon>Embryophyta</taxon>
        <taxon>Tracheophyta</taxon>
        <taxon>Spermatophyta</taxon>
        <taxon>Pinopsida</taxon>
        <taxon>Pinidae</taxon>
        <taxon>Conifers II</taxon>
        <taxon>Cupressales</taxon>
        <taxon>Taxaceae</taxon>
        <taxon>Taxus</taxon>
    </lineage>
</organism>
<dbReference type="EMBL" id="JAHRHJ020003813">
    <property type="protein sequence ID" value="KAH9287677.1"/>
    <property type="molecule type" value="Genomic_DNA"/>
</dbReference>
<evidence type="ECO:0000313" key="1">
    <source>
        <dbReference type="EMBL" id="KAH9287677.1"/>
    </source>
</evidence>
<accession>A0AA38C072</accession>
<feature type="non-terminal residue" evidence="1">
    <location>
        <position position="114"/>
    </location>
</feature>
<dbReference type="Proteomes" id="UP000824469">
    <property type="component" value="Unassembled WGS sequence"/>
</dbReference>
<dbReference type="AlphaFoldDB" id="A0AA38C072"/>
<comment type="caution">
    <text evidence="1">The sequence shown here is derived from an EMBL/GenBank/DDBJ whole genome shotgun (WGS) entry which is preliminary data.</text>
</comment>
<name>A0AA38C072_TAXCH</name>
<gene>
    <name evidence="1" type="ORF">KI387_031794</name>
</gene>
<protein>
    <submittedName>
        <fullName evidence="1">Uncharacterized protein</fullName>
    </submittedName>
</protein>
<reference evidence="1 2" key="1">
    <citation type="journal article" date="2021" name="Nat. Plants">
        <title>The Taxus genome provides insights into paclitaxel biosynthesis.</title>
        <authorList>
            <person name="Xiong X."/>
            <person name="Gou J."/>
            <person name="Liao Q."/>
            <person name="Li Y."/>
            <person name="Zhou Q."/>
            <person name="Bi G."/>
            <person name="Li C."/>
            <person name="Du R."/>
            <person name="Wang X."/>
            <person name="Sun T."/>
            <person name="Guo L."/>
            <person name="Liang H."/>
            <person name="Lu P."/>
            <person name="Wu Y."/>
            <person name="Zhang Z."/>
            <person name="Ro D.K."/>
            <person name="Shang Y."/>
            <person name="Huang S."/>
            <person name="Yan J."/>
        </authorList>
    </citation>
    <scope>NUCLEOTIDE SEQUENCE [LARGE SCALE GENOMIC DNA]</scope>
    <source>
        <strain evidence="1">Ta-2019</strain>
    </source>
</reference>
<keyword evidence="2" id="KW-1185">Reference proteome</keyword>
<evidence type="ECO:0000313" key="2">
    <source>
        <dbReference type="Proteomes" id="UP000824469"/>
    </source>
</evidence>
<feature type="non-terminal residue" evidence="1">
    <location>
        <position position="1"/>
    </location>
</feature>
<sequence length="114" mass="11964">REDLVVVIKGLSKEYWDRSGDVAMGKDIGKDVKVGIGGFFDIGVVGIDKDVGISGIFGHVGDVVTNGVDIIGNVPNARVLLGVEEGEIGCFINNLRGKNDMFANGVDFIGGVVK</sequence>